<evidence type="ECO:0000313" key="4">
    <source>
        <dbReference type="EMBL" id="KAK3911851.1"/>
    </source>
</evidence>
<gene>
    <name evidence="4" type="ORF">KUF71_004531</name>
</gene>
<feature type="region of interest" description="Disordered" evidence="2">
    <location>
        <begin position="355"/>
        <end position="416"/>
    </location>
</feature>
<dbReference type="InterPro" id="IPR011042">
    <property type="entry name" value="6-blade_b-propeller_TolB-like"/>
</dbReference>
<feature type="compositionally biased region" description="Pro residues" evidence="2">
    <location>
        <begin position="364"/>
        <end position="385"/>
    </location>
</feature>
<dbReference type="InterPro" id="IPR013766">
    <property type="entry name" value="Thioredoxin_domain"/>
</dbReference>
<evidence type="ECO:0000256" key="2">
    <source>
        <dbReference type="SAM" id="MobiDB-lite"/>
    </source>
</evidence>
<dbReference type="PROSITE" id="PS51352">
    <property type="entry name" value="THIOREDOXIN_2"/>
    <property type="match status" value="1"/>
</dbReference>
<keyword evidence="1" id="KW-0677">Repeat</keyword>
<name>A0AAE1H022_9NEOP</name>
<dbReference type="EMBL" id="JAHWGI010000287">
    <property type="protein sequence ID" value="KAK3911851.1"/>
    <property type="molecule type" value="Genomic_DNA"/>
</dbReference>
<dbReference type="AlphaFoldDB" id="A0AAE1H022"/>
<protein>
    <submittedName>
        <fullName evidence="4">NHL repeat-containing protein 2</fullName>
    </submittedName>
</protein>
<dbReference type="SUPFAM" id="SSF63825">
    <property type="entry name" value="YWTD domain"/>
    <property type="match status" value="1"/>
</dbReference>
<dbReference type="Pfam" id="PF13905">
    <property type="entry name" value="Thioredoxin_8"/>
    <property type="match status" value="1"/>
</dbReference>
<dbReference type="Gene3D" id="2.120.10.30">
    <property type="entry name" value="TolB, C-terminal domain"/>
    <property type="match status" value="3"/>
</dbReference>
<dbReference type="Proteomes" id="UP001219518">
    <property type="component" value="Unassembled WGS sequence"/>
</dbReference>
<keyword evidence="5" id="KW-1185">Reference proteome</keyword>
<evidence type="ECO:0000259" key="3">
    <source>
        <dbReference type="PROSITE" id="PS51352"/>
    </source>
</evidence>
<dbReference type="Pfam" id="PF01436">
    <property type="entry name" value="NHL"/>
    <property type="match status" value="1"/>
</dbReference>
<reference evidence="4" key="2">
    <citation type="journal article" date="2023" name="BMC Genomics">
        <title>Pest status, molecular evolution, and epigenetic factors derived from the genome assembly of Frankliniella fusca, a thysanopteran phytovirus vector.</title>
        <authorList>
            <person name="Catto M.A."/>
            <person name="Labadie P.E."/>
            <person name="Jacobson A.L."/>
            <person name="Kennedy G.G."/>
            <person name="Srinivasan R."/>
            <person name="Hunt B.G."/>
        </authorList>
    </citation>
    <scope>NUCLEOTIDE SEQUENCE</scope>
    <source>
        <strain evidence="4">PL_HMW_Pooled</strain>
    </source>
</reference>
<proteinExistence type="predicted"/>
<feature type="compositionally biased region" description="Pro residues" evidence="2">
    <location>
        <begin position="392"/>
        <end position="410"/>
    </location>
</feature>
<reference evidence="4" key="1">
    <citation type="submission" date="2021-07" db="EMBL/GenBank/DDBJ databases">
        <authorList>
            <person name="Catto M.A."/>
            <person name="Jacobson A."/>
            <person name="Kennedy G."/>
            <person name="Labadie P."/>
            <person name="Hunt B.G."/>
            <person name="Srinivasan R."/>
        </authorList>
    </citation>
    <scope>NUCLEOTIDE SEQUENCE</scope>
    <source>
        <strain evidence="4">PL_HMW_Pooled</strain>
        <tissue evidence="4">Head</tissue>
    </source>
</reference>
<dbReference type="InterPro" id="IPR036249">
    <property type="entry name" value="Thioredoxin-like_sf"/>
</dbReference>
<sequence length="784" mass="84385">MDNNLETTLNACATFTESLAASDCRHERKERIKCFLHKVAQQPVSVGDFKVGLEWFNCKEPLSFTRHLKGKIVVLDFFTYCCINCLHIIPHLRQLEKRFSVKDGVVIIGVHSAKFDNEKDSGNISAALQRYDISHPVVNDCDGILWSKLGISCWPTLLILGPNGQPLFQLVGEFEEKVLFELINVSVDYFGQRGELSSHHLPPPSATSIIRGPLLFPGKVTTVIQDDGSELIAIANSGLHSLIIASADGTIKYIIGCPDKPGLVDGDFEVARFNAPQGLSFSTPHLLYVDLRKKTVFTLVGNGLQASVNVSQSSGAAQSLSSPWDLCFIRRKVLAPQNITQPFLCICPPAPSGYRGSGEENNKPFPPATHLPASSVPPPQPPPFPMSSTLPSSPPPAASGMPPPPPPPPLSSNLSSNLLPPQTLTCSAENEAKEFIEQEILAIAMAGSHQIWVYFFQDTMWWGKEFFSAGVCANVAGSGNEANRNNAYPLSASFAQPSGLSYCPSNDELFIADSESSSVRSINMKTGKVSGVVGGSKKPDDLFSFGDVDGVGYNAKLQHPLGVAWHEESKNIFVADSYNHKIKKINLHTMTCSTYAGGGSAPDLALFNEPGGLCVSADGAKLYVADTNNHCIKVICLLTSSVAELKLLSDEQAPGISPVCTVTVPLSVNFNGKIILKVNLSLSDGIKLTEGAPQRWSLHLPGKHFNVSWRTESLNGTLDSRNAEVYITAPPAQYSGGPHEIKLTLKSFLCADGACKAVTSSLLFSVACSADAPNSVEYKANFTV</sequence>
<feature type="domain" description="Thioredoxin" evidence="3">
    <location>
        <begin position="40"/>
        <end position="188"/>
    </location>
</feature>
<comment type="caution">
    <text evidence="4">The sequence shown here is derived from an EMBL/GenBank/DDBJ whole genome shotgun (WGS) entry which is preliminary data.</text>
</comment>
<dbReference type="Gene3D" id="3.40.30.10">
    <property type="entry name" value="Glutaredoxin"/>
    <property type="match status" value="1"/>
</dbReference>
<dbReference type="InterPro" id="IPR001258">
    <property type="entry name" value="NHL_repeat"/>
</dbReference>
<accession>A0AAE1H022</accession>
<dbReference type="PANTHER" id="PTHR46388:SF2">
    <property type="entry name" value="NHL REPEAT-CONTAINING PROTEIN 2"/>
    <property type="match status" value="1"/>
</dbReference>
<dbReference type="PANTHER" id="PTHR46388">
    <property type="entry name" value="NHL REPEAT-CONTAINING PROTEIN 2"/>
    <property type="match status" value="1"/>
</dbReference>
<evidence type="ECO:0000256" key="1">
    <source>
        <dbReference type="ARBA" id="ARBA00022737"/>
    </source>
</evidence>
<evidence type="ECO:0000313" key="5">
    <source>
        <dbReference type="Proteomes" id="UP001219518"/>
    </source>
</evidence>
<dbReference type="SUPFAM" id="SSF52833">
    <property type="entry name" value="Thioredoxin-like"/>
    <property type="match status" value="1"/>
</dbReference>
<organism evidence="4 5">
    <name type="scientific">Frankliniella fusca</name>
    <dbReference type="NCBI Taxonomy" id="407009"/>
    <lineage>
        <taxon>Eukaryota</taxon>
        <taxon>Metazoa</taxon>
        <taxon>Ecdysozoa</taxon>
        <taxon>Arthropoda</taxon>
        <taxon>Hexapoda</taxon>
        <taxon>Insecta</taxon>
        <taxon>Pterygota</taxon>
        <taxon>Neoptera</taxon>
        <taxon>Paraneoptera</taxon>
        <taxon>Thysanoptera</taxon>
        <taxon>Terebrantia</taxon>
        <taxon>Thripoidea</taxon>
        <taxon>Thripidae</taxon>
        <taxon>Frankliniella</taxon>
    </lineage>
</organism>
<dbReference type="InterPro" id="IPR012336">
    <property type="entry name" value="Thioredoxin-like_fold"/>
</dbReference>